<dbReference type="Gene3D" id="1.10.1040.10">
    <property type="entry name" value="N-(1-d-carboxylethyl)-l-norvaline Dehydrogenase, domain 2"/>
    <property type="match status" value="1"/>
</dbReference>
<dbReference type="InterPro" id="IPR029154">
    <property type="entry name" value="HIBADH-like_NADP-bd"/>
</dbReference>
<feature type="domain" description="6-phosphogluconate dehydrogenase NADP-binding" evidence="5">
    <location>
        <begin position="3"/>
        <end position="163"/>
    </location>
</feature>
<dbReference type="Proteomes" id="UP001139179">
    <property type="component" value="Unassembled WGS sequence"/>
</dbReference>
<dbReference type="PANTHER" id="PTHR43060:SF15">
    <property type="entry name" value="3-HYDROXYISOBUTYRATE DEHYDROGENASE-LIKE 1, MITOCHONDRIAL-RELATED"/>
    <property type="match status" value="1"/>
</dbReference>
<reference evidence="7" key="1">
    <citation type="submission" date="2022-05" db="EMBL/GenBank/DDBJ databases">
        <title>Comparative Genomics of Spacecraft Associated Microbes.</title>
        <authorList>
            <person name="Tran M.T."/>
            <person name="Wright A."/>
            <person name="Seuylemezian A."/>
            <person name="Eisen J."/>
            <person name="Coil D."/>
        </authorList>
    </citation>
    <scope>NUCLEOTIDE SEQUENCE</scope>
    <source>
        <strain evidence="7">214.1.1</strain>
    </source>
</reference>
<dbReference type="GO" id="GO:0050661">
    <property type="term" value="F:NADP binding"/>
    <property type="evidence" value="ECO:0007669"/>
    <property type="project" value="InterPro"/>
</dbReference>
<dbReference type="PROSITE" id="PS00895">
    <property type="entry name" value="3_HYDROXYISOBUT_DH"/>
    <property type="match status" value="1"/>
</dbReference>
<evidence type="ECO:0000256" key="3">
    <source>
        <dbReference type="ARBA" id="ARBA00023027"/>
    </source>
</evidence>
<evidence type="ECO:0000313" key="7">
    <source>
        <dbReference type="EMBL" id="MCM3714890.1"/>
    </source>
</evidence>
<evidence type="ECO:0000256" key="1">
    <source>
        <dbReference type="ARBA" id="ARBA00009080"/>
    </source>
</evidence>
<gene>
    <name evidence="7" type="ORF">M3202_12450</name>
</gene>
<dbReference type="GO" id="GO:0016054">
    <property type="term" value="P:organic acid catabolic process"/>
    <property type="evidence" value="ECO:0007669"/>
    <property type="project" value="UniProtKB-ARBA"/>
</dbReference>
<dbReference type="AlphaFoldDB" id="A0A9X2IP66"/>
<dbReference type="InterPro" id="IPR013328">
    <property type="entry name" value="6PGD_dom2"/>
</dbReference>
<dbReference type="Pfam" id="PF14833">
    <property type="entry name" value="NAD_binding_11"/>
    <property type="match status" value="1"/>
</dbReference>
<evidence type="ECO:0000259" key="6">
    <source>
        <dbReference type="Pfam" id="PF14833"/>
    </source>
</evidence>
<dbReference type="InterPro" id="IPR008927">
    <property type="entry name" value="6-PGluconate_DH-like_C_sf"/>
</dbReference>
<sequence>MKKIAFIGLGIMGKPMAGNLVRAGYDVTVFDLVEQPVEELIRQGAKRAKTVEQLIEGNEIVITMLPNSPHVKTALTDGAEAVIHYAAPGTIVIDMSSISPNVTKEIHHAFQEKGVGFIDAPVSGGRVGAEAGTLSIMVGGERHYFSEVKDILDVLGGRVMYMGGSGAGQTTKICNQIMVAGTVTTMSEALAVAKKEGLDLYHVRDVLQSGGANCWHLEHKAAGMIAGDYSPSFKAELLLKDVRLAVDKAREEGLELPLLRKIEEMFARLVDHYGGGIDYTAIFQQICDDFEQAAK</sequence>
<evidence type="ECO:0000256" key="2">
    <source>
        <dbReference type="ARBA" id="ARBA00023002"/>
    </source>
</evidence>
<organism evidence="7 8">
    <name type="scientific">Halalkalibacter oceani</name>
    <dbReference type="NCBI Taxonomy" id="1653776"/>
    <lineage>
        <taxon>Bacteria</taxon>
        <taxon>Bacillati</taxon>
        <taxon>Bacillota</taxon>
        <taxon>Bacilli</taxon>
        <taxon>Bacillales</taxon>
        <taxon>Bacillaceae</taxon>
        <taxon>Halalkalibacter</taxon>
    </lineage>
</organism>
<dbReference type="SUPFAM" id="SSF48179">
    <property type="entry name" value="6-phosphogluconate dehydrogenase C-terminal domain-like"/>
    <property type="match status" value="1"/>
</dbReference>
<dbReference type="SUPFAM" id="SSF51735">
    <property type="entry name" value="NAD(P)-binding Rossmann-fold domains"/>
    <property type="match status" value="1"/>
</dbReference>
<dbReference type="GO" id="GO:0051287">
    <property type="term" value="F:NAD binding"/>
    <property type="evidence" value="ECO:0007669"/>
    <property type="project" value="InterPro"/>
</dbReference>
<proteinExistence type="inferred from homology"/>
<dbReference type="Gene3D" id="3.40.50.720">
    <property type="entry name" value="NAD(P)-binding Rossmann-like Domain"/>
    <property type="match status" value="1"/>
</dbReference>
<dbReference type="PANTHER" id="PTHR43060">
    <property type="entry name" value="3-HYDROXYISOBUTYRATE DEHYDROGENASE-LIKE 1, MITOCHONDRIAL-RELATED"/>
    <property type="match status" value="1"/>
</dbReference>
<dbReference type="RefSeq" id="WP_251223657.1">
    <property type="nucleotide sequence ID" value="NZ_JAMBOL010000010.1"/>
</dbReference>
<dbReference type="InterPro" id="IPR015815">
    <property type="entry name" value="HIBADH-related"/>
</dbReference>
<evidence type="ECO:0000313" key="8">
    <source>
        <dbReference type="Proteomes" id="UP001139179"/>
    </source>
</evidence>
<dbReference type="Pfam" id="PF03446">
    <property type="entry name" value="NAD_binding_2"/>
    <property type="match status" value="1"/>
</dbReference>
<accession>A0A9X2IP66</accession>
<dbReference type="InterPro" id="IPR006115">
    <property type="entry name" value="6PGDH_NADP-bd"/>
</dbReference>
<name>A0A9X2IP66_9BACI</name>
<feature type="domain" description="3-hydroxyisobutyrate dehydrogenase-like NAD-binding" evidence="6">
    <location>
        <begin position="166"/>
        <end position="284"/>
    </location>
</feature>
<dbReference type="EMBL" id="JAMBOL010000010">
    <property type="protein sequence ID" value="MCM3714890.1"/>
    <property type="molecule type" value="Genomic_DNA"/>
</dbReference>
<feature type="active site" evidence="4">
    <location>
        <position position="172"/>
    </location>
</feature>
<keyword evidence="2" id="KW-0560">Oxidoreductase</keyword>
<protein>
    <submittedName>
        <fullName evidence="7">NAD(P)-dependent oxidoreductase</fullName>
    </submittedName>
</protein>
<evidence type="ECO:0000256" key="4">
    <source>
        <dbReference type="PIRSR" id="PIRSR000103-1"/>
    </source>
</evidence>
<evidence type="ECO:0000259" key="5">
    <source>
        <dbReference type="Pfam" id="PF03446"/>
    </source>
</evidence>
<dbReference type="InterPro" id="IPR002204">
    <property type="entry name" value="3-OH-isobutyrate_DH-rel_CS"/>
</dbReference>
<comment type="similarity">
    <text evidence="1">Belongs to the HIBADH-related family.</text>
</comment>
<keyword evidence="8" id="KW-1185">Reference proteome</keyword>
<dbReference type="PIRSF" id="PIRSF000103">
    <property type="entry name" value="HIBADH"/>
    <property type="match status" value="1"/>
</dbReference>
<dbReference type="InterPro" id="IPR036291">
    <property type="entry name" value="NAD(P)-bd_dom_sf"/>
</dbReference>
<comment type="caution">
    <text evidence="7">The sequence shown here is derived from an EMBL/GenBank/DDBJ whole genome shotgun (WGS) entry which is preliminary data.</text>
</comment>
<dbReference type="GO" id="GO:0016491">
    <property type="term" value="F:oxidoreductase activity"/>
    <property type="evidence" value="ECO:0007669"/>
    <property type="project" value="UniProtKB-KW"/>
</dbReference>
<keyword evidence="3" id="KW-0520">NAD</keyword>